<evidence type="ECO:0000313" key="1">
    <source>
        <dbReference type="EMBL" id="GHD00132.1"/>
    </source>
</evidence>
<reference evidence="1" key="2">
    <citation type="submission" date="2020-09" db="EMBL/GenBank/DDBJ databases">
        <authorList>
            <person name="Sun Q."/>
            <person name="Ohkuma M."/>
        </authorList>
    </citation>
    <scope>NUCLEOTIDE SEQUENCE</scope>
    <source>
        <strain evidence="1">JCM 4637</strain>
    </source>
</reference>
<protein>
    <submittedName>
        <fullName evidence="1">Uncharacterized protein</fullName>
    </submittedName>
</protein>
<evidence type="ECO:0000313" key="2">
    <source>
        <dbReference type="Proteomes" id="UP000638353"/>
    </source>
</evidence>
<sequence length="85" mass="8905">MPGNPAPLSGLLDCVLHVPAFPVVRPGALSADPINAHSMSPEDYAECGWLTGSLLARAYEVVGIRAVPRHTGREIRVPVPRGGAP</sequence>
<dbReference type="AlphaFoldDB" id="A0A919CB79"/>
<dbReference type="Proteomes" id="UP000638353">
    <property type="component" value="Unassembled WGS sequence"/>
</dbReference>
<name>A0A919CB79_9ACTN</name>
<reference evidence="1" key="1">
    <citation type="journal article" date="2014" name="Int. J. Syst. Evol. Microbiol.">
        <title>Complete genome sequence of Corynebacterium casei LMG S-19264T (=DSM 44701T), isolated from a smear-ripened cheese.</title>
        <authorList>
            <consortium name="US DOE Joint Genome Institute (JGI-PGF)"/>
            <person name="Walter F."/>
            <person name="Albersmeier A."/>
            <person name="Kalinowski J."/>
            <person name="Ruckert C."/>
        </authorList>
    </citation>
    <scope>NUCLEOTIDE SEQUENCE</scope>
    <source>
        <strain evidence="1">JCM 4637</strain>
    </source>
</reference>
<dbReference type="EMBL" id="BMVC01000008">
    <property type="protein sequence ID" value="GHD00132.1"/>
    <property type="molecule type" value="Genomic_DNA"/>
</dbReference>
<organism evidence="1 2">
    <name type="scientific">Streptomyces finlayi</name>
    <dbReference type="NCBI Taxonomy" id="67296"/>
    <lineage>
        <taxon>Bacteria</taxon>
        <taxon>Bacillati</taxon>
        <taxon>Actinomycetota</taxon>
        <taxon>Actinomycetes</taxon>
        <taxon>Kitasatosporales</taxon>
        <taxon>Streptomycetaceae</taxon>
        <taxon>Streptomyces</taxon>
    </lineage>
</organism>
<gene>
    <name evidence="1" type="ORF">GCM10010334_44440</name>
</gene>
<accession>A0A919CB79</accession>
<comment type="caution">
    <text evidence="1">The sequence shown here is derived from an EMBL/GenBank/DDBJ whole genome shotgun (WGS) entry which is preliminary data.</text>
</comment>
<proteinExistence type="predicted"/>